<dbReference type="PATRIC" id="fig|883078.3.peg.2646"/>
<dbReference type="InterPro" id="IPR029069">
    <property type="entry name" value="HotDog_dom_sf"/>
</dbReference>
<keyword evidence="1" id="KW-0378">Hydrolase</keyword>
<evidence type="ECO:0000313" key="4">
    <source>
        <dbReference type="Proteomes" id="UP000001096"/>
    </source>
</evidence>
<sequence length="140" mass="15073">MSERFFEAIAAGKLPPPECAKTLGLEIIAYDLDAHTVELGFDGKPEFANPIGIVQGGFLSAMLDDCMGLASATMMNVGEFAPTLALNVQFHRPAKIGKLKGFGRVTMRGKEIFHLAGELFQDDKLVATANATSLFRKIAL</sequence>
<dbReference type="InterPro" id="IPR003736">
    <property type="entry name" value="PAAI_dom"/>
</dbReference>
<dbReference type="GO" id="GO:0016289">
    <property type="term" value="F:acyl-CoA hydrolase activity"/>
    <property type="evidence" value="ECO:0007669"/>
    <property type="project" value="UniProtKB-ARBA"/>
</dbReference>
<reference evidence="3 4" key="1">
    <citation type="submission" date="2012-04" db="EMBL/GenBank/DDBJ databases">
        <title>The Genome Sequence of Afipia broomeae ATCC 49717.</title>
        <authorList>
            <consortium name="The Broad Institute Genome Sequencing Platform"/>
            <person name="Earl A."/>
            <person name="Ward D."/>
            <person name="Feldgarden M."/>
            <person name="Gevers D."/>
            <person name="Huys G."/>
            <person name="Walker B."/>
            <person name="Young S.K."/>
            <person name="Zeng Q."/>
            <person name="Gargeya S."/>
            <person name="Fitzgerald M."/>
            <person name="Haas B."/>
            <person name="Abouelleil A."/>
            <person name="Alvarado L."/>
            <person name="Arachchi H.M."/>
            <person name="Berlin A."/>
            <person name="Chapman S.B."/>
            <person name="Goldberg J."/>
            <person name="Griggs A."/>
            <person name="Gujja S."/>
            <person name="Hansen M."/>
            <person name="Howarth C."/>
            <person name="Imamovic A."/>
            <person name="Larimer J."/>
            <person name="McCowen C."/>
            <person name="Montmayeur A."/>
            <person name="Murphy C."/>
            <person name="Neiman D."/>
            <person name="Pearson M."/>
            <person name="Priest M."/>
            <person name="Roberts A."/>
            <person name="Saif S."/>
            <person name="Shea T."/>
            <person name="Sisk P."/>
            <person name="Sykes S."/>
            <person name="Wortman J."/>
            <person name="Nusbaum C."/>
            <person name="Birren B."/>
        </authorList>
    </citation>
    <scope>NUCLEOTIDE SEQUENCE [LARGE SCALE GENOMIC DNA]</scope>
    <source>
        <strain evidence="3 4">ATCC 49717</strain>
    </source>
</reference>
<dbReference type="AlphaFoldDB" id="K8P3U4"/>
<keyword evidence="4" id="KW-1185">Reference proteome</keyword>
<organism evidence="3 4">
    <name type="scientific">Afipia broomeae ATCC 49717</name>
    <dbReference type="NCBI Taxonomy" id="883078"/>
    <lineage>
        <taxon>Bacteria</taxon>
        <taxon>Pseudomonadati</taxon>
        <taxon>Pseudomonadota</taxon>
        <taxon>Alphaproteobacteria</taxon>
        <taxon>Hyphomicrobiales</taxon>
        <taxon>Nitrobacteraceae</taxon>
        <taxon>Afipia</taxon>
    </lineage>
</organism>
<dbReference type="Proteomes" id="UP000001096">
    <property type="component" value="Unassembled WGS sequence"/>
</dbReference>
<comment type="caution">
    <text evidence="3">The sequence shown here is derived from an EMBL/GenBank/DDBJ whole genome shotgun (WGS) entry which is preliminary data.</text>
</comment>
<dbReference type="InterPro" id="IPR006683">
    <property type="entry name" value="Thioestr_dom"/>
</dbReference>
<dbReference type="SUPFAM" id="SSF54637">
    <property type="entry name" value="Thioesterase/thiol ester dehydrase-isomerase"/>
    <property type="match status" value="1"/>
</dbReference>
<dbReference type="HOGENOM" id="CLU_089876_3_1_5"/>
<feature type="domain" description="Thioesterase" evidence="2">
    <location>
        <begin position="52"/>
        <end position="125"/>
    </location>
</feature>
<evidence type="ECO:0000256" key="1">
    <source>
        <dbReference type="ARBA" id="ARBA00022801"/>
    </source>
</evidence>
<proteinExistence type="predicted"/>
<dbReference type="Gene3D" id="3.10.129.10">
    <property type="entry name" value="Hotdog Thioesterase"/>
    <property type="match status" value="1"/>
</dbReference>
<dbReference type="eggNOG" id="COG2050">
    <property type="taxonomic scope" value="Bacteria"/>
</dbReference>
<protein>
    <recommendedName>
        <fullName evidence="2">Thioesterase domain-containing protein</fullName>
    </recommendedName>
</protein>
<dbReference type="Pfam" id="PF03061">
    <property type="entry name" value="4HBT"/>
    <property type="match status" value="1"/>
</dbReference>
<name>K8P3U4_9BRAD</name>
<accession>K8P3U4</accession>
<evidence type="ECO:0000259" key="2">
    <source>
        <dbReference type="Pfam" id="PF03061"/>
    </source>
</evidence>
<dbReference type="EMBL" id="AGWX01000004">
    <property type="protein sequence ID" value="EKS36151.1"/>
    <property type="molecule type" value="Genomic_DNA"/>
</dbReference>
<dbReference type="NCBIfam" id="TIGR00369">
    <property type="entry name" value="unchar_dom_1"/>
    <property type="match status" value="1"/>
</dbReference>
<dbReference type="CDD" id="cd03443">
    <property type="entry name" value="PaaI_thioesterase"/>
    <property type="match status" value="1"/>
</dbReference>
<gene>
    <name evidence="3" type="ORF">HMPREF9695_02569</name>
</gene>
<dbReference type="RefSeq" id="WP_006021267.1">
    <property type="nucleotide sequence ID" value="NZ_KB375283.1"/>
</dbReference>
<evidence type="ECO:0000313" key="3">
    <source>
        <dbReference type="EMBL" id="EKS36151.1"/>
    </source>
</evidence>